<dbReference type="Proteomes" id="UP000026962">
    <property type="component" value="Chromosome 9"/>
</dbReference>
<protein>
    <submittedName>
        <fullName evidence="2">Uncharacterized protein</fullName>
    </submittedName>
</protein>
<dbReference type="AlphaFoldDB" id="A0A0E0M3H8"/>
<reference evidence="2" key="1">
    <citation type="submission" date="2015-04" db="UniProtKB">
        <authorList>
            <consortium name="EnsemblPlants"/>
        </authorList>
    </citation>
    <scope>IDENTIFICATION</scope>
</reference>
<proteinExistence type="predicted"/>
<name>A0A0E0M3H8_ORYPU</name>
<evidence type="ECO:0000313" key="2">
    <source>
        <dbReference type="EnsemblPlants" id="OPUNC09G15100.1"/>
    </source>
</evidence>
<accession>A0A0E0M3H8</accession>
<evidence type="ECO:0000256" key="1">
    <source>
        <dbReference type="SAM" id="MobiDB-lite"/>
    </source>
</evidence>
<evidence type="ECO:0000313" key="3">
    <source>
        <dbReference type="Proteomes" id="UP000026962"/>
    </source>
</evidence>
<dbReference type="HOGENOM" id="CLU_169262_0_0_1"/>
<feature type="region of interest" description="Disordered" evidence="1">
    <location>
        <begin position="94"/>
        <end position="116"/>
    </location>
</feature>
<keyword evidence="3" id="KW-1185">Reference proteome</keyword>
<feature type="compositionally biased region" description="Basic residues" evidence="1">
    <location>
        <begin position="94"/>
        <end position="108"/>
    </location>
</feature>
<dbReference type="Gramene" id="OPUNC09G15100.1">
    <property type="protein sequence ID" value="OPUNC09G15100.1"/>
    <property type="gene ID" value="OPUNC09G15100"/>
</dbReference>
<dbReference type="EnsemblPlants" id="OPUNC09G15100.1">
    <property type="protein sequence ID" value="OPUNC09G15100.1"/>
    <property type="gene ID" value="OPUNC09G15100"/>
</dbReference>
<reference evidence="2" key="2">
    <citation type="submission" date="2018-05" db="EMBL/GenBank/DDBJ databases">
        <title>OpunRS2 (Oryza punctata Reference Sequence Version 2).</title>
        <authorList>
            <person name="Zhang J."/>
            <person name="Kudrna D."/>
            <person name="Lee S."/>
            <person name="Talag J."/>
            <person name="Welchert J."/>
            <person name="Wing R.A."/>
        </authorList>
    </citation>
    <scope>NUCLEOTIDE SEQUENCE [LARGE SCALE GENOMIC DNA]</scope>
</reference>
<sequence length="116" mass="13609">MGSIDKEYYDTNQSYPNIPLTTIYSNIPPQSKREQREYLDWRKPTRVLNTDDSPLCHVDVAKAKGAREPWSMKPASWTNVREDALKTKIVTRSRQSLRKMTPKSRCSRTMKEEMSR</sequence>
<organism evidence="2">
    <name type="scientific">Oryza punctata</name>
    <name type="common">Red rice</name>
    <dbReference type="NCBI Taxonomy" id="4537"/>
    <lineage>
        <taxon>Eukaryota</taxon>
        <taxon>Viridiplantae</taxon>
        <taxon>Streptophyta</taxon>
        <taxon>Embryophyta</taxon>
        <taxon>Tracheophyta</taxon>
        <taxon>Spermatophyta</taxon>
        <taxon>Magnoliopsida</taxon>
        <taxon>Liliopsida</taxon>
        <taxon>Poales</taxon>
        <taxon>Poaceae</taxon>
        <taxon>BOP clade</taxon>
        <taxon>Oryzoideae</taxon>
        <taxon>Oryzeae</taxon>
        <taxon>Oryzinae</taxon>
        <taxon>Oryza</taxon>
    </lineage>
</organism>